<dbReference type="AlphaFoldDB" id="A0AB34JFD1"/>
<evidence type="ECO:0000256" key="1">
    <source>
        <dbReference type="ARBA" id="ARBA00004370"/>
    </source>
</evidence>
<dbReference type="InterPro" id="IPR027417">
    <property type="entry name" value="P-loop_NTPase"/>
</dbReference>
<keyword evidence="7" id="KW-0472">Membrane</keyword>
<evidence type="ECO:0000256" key="2">
    <source>
        <dbReference type="ARBA" id="ARBA00006914"/>
    </source>
</evidence>
<dbReference type="InterPro" id="IPR003593">
    <property type="entry name" value="AAA+_ATPase"/>
</dbReference>
<feature type="region of interest" description="Disordered" evidence="11">
    <location>
        <begin position="434"/>
        <end position="482"/>
    </location>
</feature>
<evidence type="ECO:0000256" key="8">
    <source>
        <dbReference type="ARBA" id="ARBA00034811"/>
    </source>
</evidence>
<keyword evidence="14" id="KW-1185">Reference proteome</keyword>
<evidence type="ECO:0000313" key="14">
    <source>
        <dbReference type="Proteomes" id="UP001515480"/>
    </source>
</evidence>
<reference evidence="13 14" key="1">
    <citation type="journal article" date="2024" name="Science">
        <title>Giant polyketide synthase enzymes in the biosynthesis of giant marine polyether toxins.</title>
        <authorList>
            <person name="Fallon T.R."/>
            <person name="Shende V.V."/>
            <person name="Wierzbicki I.H."/>
            <person name="Pendleton A.L."/>
            <person name="Watervoot N.F."/>
            <person name="Auber R.P."/>
            <person name="Gonzalez D.J."/>
            <person name="Wisecaver J.H."/>
            <person name="Moore B.S."/>
        </authorList>
    </citation>
    <scope>NUCLEOTIDE SEQUENCE [LARGE SCALE GENOMIC DNA]</scope>
    <source>
        <strain evidence="13 14">12B1</strain>
    </source>
</reference>
<feature type="domain" description="AAA+ ATPase" evidence="12">
    <location>
        <begin position="646"/>
        <end position="784"/>
    </location>
</feature>
<dbReference type="Gene3D" id="3.40.50.300">
    <property type="entry name" value="P-loop containing nucleotide triphosphate hydrolases"/>
    <property type="match status" value="1"/>
</dbReference>
<keyword evidence="5" id="KW-0378">Hydrolase</keyword>
<dbReference type="InterPro" id="IPR003959">
    <property type="entry name" value="ATPase_AAA_core"/>
</dbReference>
<keyword evidence="6" id="KW-0067">ATP-binding</keyword>
<dbReference type="CDD" id="cd19527">
    <property type="entry name" value="RecA-like_PEX6_r2"/>
    <property type="match status" value="1"/>
</dbReference>
<keyword evidence="3" id="KW-0962">Peroxisome biogenesis</keyword>
<feature type="region of interest" description="Disordered" evidence="11">
    <location>
        <begin position="842"/>
        <end position="907"/>
    </location>
</feature>
<evidence type="ECO:0000256" key="9">
    <source>
        <dbReference type="ARBA" id="ARBA00034920"/>
    </source>
</evidence>
<dbReference type="SUPFAM" id="SSF52540">
    <property type="entry name" value="P-loop containing nucleoside triphosphate hydrolases"/>
    <property type="match status" value="1"/>
</dbReference>
<dbReference type="PANTHER" id="PTHR23077">
    <property type="entry name" value="AAA-FAMILY ATPASE"/>
    <property type="match status" value="1"/>
</dbReference>
<keyword evidence="4" id="KW-0547">Nucleotide-binding</keyword>
<dbReference type="Gene3D" id="1.10.8.60">
    <property type="match status" value="1"/>
</dbReference>
<evidence type="ECO:0000256" key="3">
    <source>
        <dbReference type="ARBA" id="ARBA00022593"/>
    </source>
</evidence>
<dbReference type="GO" id="GO:0016558">
    <property type="term" value="P:protein import into peroxisome matrix"/>
    <property type="evidence" value="ECO:0007669"/>
    <property type="project" value="TreeGrafter"/>
</dbReference>
<dbReference type="GO" id="GO:0005778">
    <property type="term" value="C:peroxisomal membrane"/>
    <property type="evidence" value="ECO:0007669"/>
    <property type="project" value="TreeGrafter"/>
</dbReference>
<dbReference type="InterPro" id="IPR050168">
    <property type="entry name" value="AAA_ATPase_domain"/>
</dbReference>
<dbReference type="InterPro" id="IPR003960">
    <property type="entry name" value="ATPase_AAA_CS"/>
</dbReference>
<feature type="compositionally biased region" description="Gly residues" evidence="11">
    <location>
        <begin position="469"/>
        <end position="481"/>
    </location>
</feature>
<organism evidence="13 14">
    <name type="scientific">Prymnesium parvum</name>
    <name type="common">Toxic golden alga</name>
    <dbReference type="NCBI Taxonomy" id="97485"/>
    <lineage>
        <taxon>Eukaryota</taxon>
        <taxon>Haptista</taxon>
        <taxon>Haptophyta</taxon>
        <taxon>Prymnesiophyceae</taxon>
        <taxon>Prymnesiales</taxon>
        <taxon>Prymnesiaceae</taxon>
        <taxon>Prymnesium</taxon>
    </lineage>
</organism>
<dbReference type="EMBL" id="JBGBPQ010000009">
    <property type="protein sequence ID" value="KAL1519912.1"/>
    <property type="molecule type" value="Genomic_DNA"/>
</dbReference>
<name>A0AB34JFD1_PRYPA</name>
<evidence type="ECO:0000259" key="12">
    <source>
        <dbReference type="SMART" id="SM00382"/>
    </source>
</evidence>
<protein>
    <recommendedName>
        <fullName evidence="8">Peroxisomal ATPase PEX6</fullName>
    </recommendedName>
    <alternativeName>
        <fullName evidence="9">Peroxin-6</fullName>
    </alternativeName>
</protein>
<dbReference type="SMART" id="SM00382">
    <property type="entry name" value="AAA"/>
    <property type="match status" value="1"/>
</dbReference>
<comment type="subcellular location">
    <subcellularLocation>
        <location evidence="1">Membrane</location>
    </subcellularLocation>
</comment>
<comment type="catalytic activity">
    <reaction evidence="10">
        <text>ATP + H2O = ADP + phosphate + H(+)</text>
        <dbReference type="Rhea" id="RHEA:13065"/>
        <dbReference type="ChEBI" id="CHEBI:15377"/>
        <dbReference type="ChEBI" id="CHEBI:15378"/>
        <dbReference type="ChEBI" id="CHEBI:30616"/>
        <dbReference type="ChEBI" id="CHEBI:43474"/>
        <dbReference type="ChEBI" id="CHEBI:456216"/>
    </reaction>
    <physiologicalReaction direction="left-to-right" evidence="10">
        <dbReference type="Rhea" id="RHEA:13066"/>
    </physiologicalReaction>
</comment>
<dbReference type="FunFam" id="3.40.50.300:FF:000109">
    <property type="entry name" value="Peroxisomal biogenesis factor 6"/>
    <property type="match status" value="1"/>
</dbReference>
<feature type="compositionally biased region" description="Low complexity" evidence="11">
    <location>
        <begin position="452"/>
        <end position="461"/>
    </location>
</feature>
<evidence type="ECO:0000256" key="7">
    <source>
        <dbReference type="ARBA" id="ARBA00023136"/>
    </source>
</evidence>
<dbReference type="GO" id="GO:0005524">
    <property type="term" value="F:ATP binding"/>
    <property type="evidence" value="ECO:0007669"/>
    <property type="project" value="UniProtKB-KW"/>
</dbReference>
<dbReference type="Proteomes" id="UP001515480">
    <property type="component" value="Unassembled WGS sequence"/>
</dbReference>
<comment type="caution">
    <text evidence="13">The sequence shown here is derived from an EMBL/GenBank/DDBJ whole genome shotgun (WGS) entry which is preliminary data.</text>
</comment>
<dbReference type="Pfam" id="PF00004">
    <property type="entry name" value="AAA"/>
    <property type="match status" value="1"/>
</dbReference>
<evidence type="ECO:0000256" key="11">
    <source>
        <dbReference type="SAM" id="MobiDB-lite"/>
    </source>
</evidence>
<proteinExistence type="inferred from homology"/>
<evidence type="ECO:0000256" key="5">
    <source>
        <dbReference type="ARBA" id="ARBA00022801"/>
    </source>
</evidence>
<gene>
    <name evidence="13" type="ORF">AB1Y20_023401</name>
</gene>
<feature type="region of interest" description="Disordered" evidence="11">
    <location>
        <begin position="204"/>
        <end position="224"/>
    </location>
</feature>
<dbReference type="PROSITE" id="PS00674">
    <property type="entry name" value="AAA"/>
    <property type="match status" value="1"/>
</dbReference>
<accession>A0AB34JFD1</accession>
<dbReference type="GO" id="GO:0016887">
    <property type="term" value="F:ATP hydrolysis activity"/>
    <property type="evidence" value="ECO:0007669"/>
    <property type="project" value="InterPro"/>
</dbReference>
<feature type="compositionally biased region" description="Acidic residues" evidence="11">
    <location>
        <begin position="884"/>
        <end position="899"/>
    </location>
</feature>
<dbReference type="InterPro" id="IPR047533">
    <property type="entry name" value="RecA-like_PEX6_r2"/>
</dbReference>
<evidence type="ECO:0000256" key="10">
    <source>
        <dbReference type="ARBA" id="ARBA00048778"/>
    </source>
</evidence>
<comment type="similarity">
    <text evidence="2">Belongs to the AAA ATPase family.</text>
</comment>
<evidence type="ECO:0000256" key="6">
    <source>
        <dbReference type="ARBA" id="ARBA00022840"/>
    </source>
</evidence>
<dbReference type="PANTHER" id="PTHR23077:SF9">
    <property type="entry name" value="PEROXISOMAL ATPASE PEX6"/>
    <property type="match status" value="1"/>
</dbReference>
<dbReference type="GO" id="GO:0005829">
    <property type="term" value="C:cytosol"/>
    <property type="evidence" value="ECO:0007669"/>
    <property type="project" value="TreeGrafter"/>
</dbReference>
<evidence type="ECO:0000313" key="13">
    <source>
        <dbReference type="EMBL" id="KAL1519912.1"/>
    </source>
</evidence>
<evidence type="ECO:0000256" key="4">
    <source>
        <dbReference type="ARBA" id="ARBA00022741"/>
    </source>
</evidence>
<sequence length="950" mass="98861">MIASQLFLPLDAPLPFEADEPAPHENLDGVMLPAGQFRLLLLPRPLNVSSDDASLTAAASLRTLARLQVISGSLLMLVGRRDASPRPARLHALPAAEVDAEHAAIYCSPLLFHHLGGVAGQEALVAVLVRRGASRVGDILPPVAAKARISRIRFPPADGDLSVAAPLSEKRAAAALRAHFRTPRPLCVGDDFAVRVPLAPQQPCAAGRAEHDGASSDDSGDECGGGGDADAYLLFRLEEAEAPPAARAGAPLALPRGACVTVHREGSTLLQQPALRAAPPPHLRAFYTAPPLPAAAREMAEALRQQLSLAFHPAAVELGMLPRPLLLGAAARGKREVVRQLCDALGVHLMVRSAVRLALAGGAAKAAEELGAMVEEAARYAPCVLLVRRLELLGAANDGSAEAAAAAAGMGEAQDVASPAAWAEAVGKWRPAEGEAARSAAAREAAGGGEAGAAEKGSESATPCDAEAGEGGHAAGRGAAGRGWRPVAPAARVVLVGSTRALEQLPQPLRACFTAVIPAGLPSPPLRAAALHALLARRGEAEGEAEVHACVGELVRKHPAMAPRGWAVACSHARVRAGGGGGFSRADLEAALGKLAKLSASAAGSPTVPDVKWDDVGGQQAAKSAILETIQLPLQQPHLFSSGLKQRSGVLLYGPPGSGKTLLAKAVATECQLTFLSVKGPELISAYVGESERLIRDVFDRARDAAPCVIFFDEIDALAPSRGATGDAGGVMDRIVSQLMAELDGVQQSSKLFVLGATNRPDLLDSALLRPGRFDKLVYLGIPETPAERLQVLQALTRKFHLEHDVDLAALASELPPNLSGADIYAFCADALTRAIHERIKEERKPLASSPSEGSSAVYPGAGGNDEGNGLQDEASVLNPETVDATDDSEESDEDEDSEGTNRRALGSRKLDKPILYVGARHFDAALKEISPSVTAEQAARYGELQQQFQ</sequence>